<reference evidence="2 3" key="1">
    <citation type="journal article" date="2019" name="Int. J. Syst. Evol. Microbiol.">
        <title>The Global Catalogue of Microorganisms (GCM) 10K type strain sequencing project: providing services to taxonomists for standard genome sequencing and annotation.</title>
        <authorList>
            <consortium name="The Broad Institute Genomics Platform"/>
            <consortium name="The Broad Institute Genome Sequencing Center for Infectious Disease"/>
            <person name="Wu L."/>
            <person name="Ma J."/>
        </authorList>
    </citation>
    <scope>NUCLEOTIDE SEQUENCE [LARGE SCALE GENOMIC DNA]</scope>
    <source>
        <strain evidence="2 3">JCM 16330</strain>
    </source>
</reference>
<name>A0AAV3S629_9EURY</name>
<gene>
    <name evidence="2" type="ORF">GCM10009066_10770</name>
</gene>
<dbReference type="AlphaFoldDB" id="A0AAV3S629"/>
<dbReference type="NCBIfam" id="NF037970">
    <property type="entry name" value="vanZ_1"/>
    <property type="match status" value="1"/>
</dbReference>
<keyword evidence="1" id="KW-0472">Membrane</keyword>
<keyword evidence="3" id="KW-1185">Reference proteome</keyword>
<sequence length="119" mass="12153">MPAARRRLLVALAVAVPFAVAALLPGTGPPTAGGLPWDKLLHAAGCATIVVAGAWATRRDDPRTLLALVALVSLYGGGVELAQAFVPSRHPSLLDFAADVAGACLGALAVRLRAVRAQR</sequence>
<accession>A0AAV3S629</accession>
<evidence type="ECO:0008006" key="4">
    <source>
        <dbReference type="Google" id="ProtNLM"/>
    </source>
</evidence>
<proteinExistence type="predicted"/>
<dbReference type="Proteomes" id="UP001500837">
    <property type="component" value="Unassembled WGS sequence"/>
</dbReference>
<keyword evidence="1" id="KW-0812">Transmembrane</keyword>
<feature type="transmembrane region" description="Helical" evidence="1">
    <location>
        <begin position="40"/>
        <end position="57"/>
    </location>
</feature>
<dbReference type="PANTHER" id="PTHR28008">
    <property type="entry name" value="DOMAIN PROTEIN, PUTATIVE (AFU_ORTHOLOGUE AFUA_3G10980)-RELATED"/>
    <property type="match status" value="1"/>
</dbReference>
<feature type="transmembrane region" description="Helical" evidence="1">
    <location>
        <begin position="92"/>
        <end position="110"/>
    </location>
</feature>
<evidence type="ECO:0000256" key="1">
    <source>
        <dbReference type="SAM" id="Phobius"/>
    </source>
</evidence>
<comment type="caution">
    <text evidence="2">The sequence shown here is derived from an EMBL/GenBank/DDBJ whole genome shotgun (WGS) entry which is preliminary data.</text>
</comment>
<feature type="transmembrane region" description="Helical" evidence="1">
    <location>
        <begin position="64"/>
        <end position="86"/>
    </location>
</feature>
<organism evidence="2 3">
    <name type="scientific">Halarchaeum salinum</name>
    <dbReference type="NCBI Taxonomy" id="489912"/>
    <lineage>
        <taxon>Archaea</taxon>
        <taxon>Methanobacteriati</taxon>
        <taxon>Methanobacteriota</taxon>
        <taxon>Stenosarchaea group</taxon>
        <taxon>Halobacteria</taxon>
        <taxon>Halobacteriales</taxon>
        <taxon>Halobacteriaceae</taxon>
    </lineage>
</organism>
<evidence type="ECO:0000313" key="2">
    <source>
        <dbReference type="EMBL" id="GAA0298385.1"/>
    </source>
</evidence>
<evidence type="ECO:0000313" key="3">
    <source>
        <dbReference type="Proteomes" id="UP001500837"/>
    </source>
</evidence>
<dbReference type="RefSeq" id="WP_211312348.1">
    <property type="nucleotide sequence ID" value="NZ_BAAABL010000041.1"/>
</dbReference>
<protein>
    <recommendedName>
        <fullName evidence="4">VanZ like family protein</fullName>
    </recommendedName>
</protein>
<dbReference type="EMBL" id="BAAABL010000041">
    <property type="protein sequence ID" value="GAA0298385.1"/>
    <property type="molecule type" value="Genomic_DNA"/>
</dbReference>
<keyword evidence="1" id="KW-1133">Transmembrane helix</keyword>
<dbReference type="PANTHER" id="PTHR28008:SF1">
    <property type="entry name" value="DOMAIN PROTEIN, PUTATIVE (AFU_ORTHOLOGUE AFUA_3G10980)-RELATED"/>
    <property type="match status" value="1"/>
</dbReference>